<feature type="domain" description="Fe-S hydro-lyase tartrate dehydratase beta-type catalytic" evidence="3">
    <location>
        <begin position="4"/>
        <end position="175"/>
    </location>
</feature>
<evidence type="ECO:0000313" key="4">
    <source>
        <dbReference type="EMBL" id="WBL36009.1"/>
    </source>
</evidence>
<dbReference type="Pfam" id="PF05683">
    <property type="entry name" value="Fumerase_C"/>
    <property type="match status" value="1"/>
</dbReference>
<dbReference type="InterPro" id="IPR036660">
    <property type="entry name" value="Fe-S_hydroAse_TtdB_cat_sf"/>
</dbReference>
<reference evidence="4 5" key="1">
    <citation type="journal article" date="2023" name="ISME J.">
        <title>Thermophilic Dehalococcoidia with unusual traits shed light on an unexpected past.</title>
        <authorList>
            <person name="Palmer M."/>
            <person name="Covington J.K."/>
            <person name="Zhou E.M."/>
            <person name="Thomas S.C."/>
            <person name="Habib N."/>
            <person name="Seymour C.O."/>
            <person name="Lai D."/>
            <person name="Johnston J."/>
            <person name="Hashimi A."/>
            <person name="Jiao J.Y."/>
            <person name="Muok A.R."/>
            <person name="Liu L."/>
            <person name="Xian W.D."/>
            <person name="Zhi X.Y."/>
            <person name="Li M.M."/>
            <person name="Silva L.P."/>
            <person name="Bowen B.P."/>
            <person name="Louie K."/>
            <person name="Briegel A."/>
            <person name="Pett-Ridge J."/>
            <person name="Weber P.K."/>
            <person name="Tocheva E.I."/>
            <person name="Woyke T."/>
            <person name="Northen T.R."/>
            <person name="Mayali X."/>
            <person name="Li W.J."/>
            <person name="Hedlund B.P."/>
        </authorList>
    </citation>
    <scope>NUCLEOTIDE SEQUENCE [LARGE SCALE GENOMIC DNA]</scope>
    <source>
        <strain evidence="4 5">YIM 72310</strain>
    </source>
</reference>
<dbReference type="Gene3D" id="3.20.130.10">
    <property type="entry name" value="Fe-S hydro-lyase, tartrate dehydratase beta-type, catalytic domain"/>
    <property type="match status" value="1"/>
</dbReference>
<evidence type="ECO:0000313" key="5">
    <source>
        <dbReference type="Proteomes" id="UP001212803"/>
    </source>
</evidence>
<dbReference type="EMBL" id="CP115149">
    <property type="protein sequence ID" value="WBL36009.1"/>
    <property type="molecule type" value="Genomic_DNA"/>
</dbReference>
<keyword evidence="2" id="KW-0456">Lyase</keyword>
<comment type="similarity">
    <text evidence="1">Belongs to the class-I fumarase family.</text>
</comment>
<dbReference type="NCBIfam" id="TIGR00723">
    <property type="entry name" value="ttdB_fumA_fumB"/>
    <property type="match status" value="1"/>
</dbReference>
<evidence type="ECO:0000259" key="3">
    <source>
        <dbReference type="Pfam" id="PF05683"/>
    </source>
</evidence>
<dbReference type="NCBIfam" id="NF005310">
    <property type="entry name" value="PRK06842.1"/>
    <property type="match status" value="1"/>
</dbReference>
<protein>
    <submittedName>
        <fullName evidence="4">Fe-S-containing hydro-lyase</fullName>
    </submittedName>
</protein>
<dbReference type="Proteomes" id="UP001212803">
    <property type="component" value="Chromosome"/>
</dbReference>
<dbReference type="PANTHER" id="PTHR43351">
    <property type="entry name" value="L(+)-TARTRATE DEHYDRATASE SUBUNIT BETA"/>
    <property type="match status" value="1"/>
</dbReference>
<evidence type="ECO:0000256" key="1">
    <source>
        <dbReference type="ARBA" id="ARBA00008876"/>
    </source>
</evidence>
<dbReference type="InterPro" id="IPR004647">
    <property type="entry name" value="Fe-S_hydro-lyase_TtdB-typ_cat"/>
</dbReference>
<proteinExistence type="inferred from homology"/>
<evidence type="ECO:0000256" key="2">
    <source>
        <dbReference type="ARBA" id="ARBA00023239"/>
    </source>
</evidence>
<dbReference type="SUPFAM" id="SSF117457">
    <property type="entry name" value="FumA C-terminal domain-like"/>
    <property type="match status" value="1"/>
</dbReference>
<gene>
    <name evidence="4" type="ORF">O0235_14765</name>
</gene>
<accession>A0ABY7M673</accession>
<dbReference type="RefSeq" id="WP_270056534.1">
    <property type="nucleotide sequence ID" value="NZ_CP115149.1"/>
</dbReference>
<name>A0ABY7M673_9CHLR</name>
<dbReference type="PANTHER" id="PTHR43351:SF2">
    <property type="entry name" value="L(+)-TARTRATE DEHYDRATASE SUBUNIT BETA-RELATED"/>
    <property type="match status" value="1"/>
</dbReference>
<keyword evidence="5" id="KW-1185">Reference proteome</keyword>
<sequence>MADSVRLTTPLTDDVIEGLTIGTHVTFSGVIYTARDAAHKRMIELMKRGEPLPIDLRGQVIYYVGPTPPRPGAVIGSAGPTTAMRLDPYTIPMLEAGLKGIIGKGGRGPAIREAIKQHHAVYCIAVGGTGALLNRHIKSAEVVAFEDLGTEAIRRLEVEDFPAIVVNDCHGGDLLEAGKRQYRTSSRPIPAVQSLGG</sequence>
<organism evidence="4 5">
    <name type="scientific">Tepidiforma flava</name>
    <dbReference type="NCBI Taxonomy" id="3004094"/>
    <lineage>
        <taxon>Bacteria</taxon>
        <taxon>Bacillati</taxon>
        <taxon>Chloroflexota</taxon>
        <taxon>Tepidiformia</taxon>
        <taxon>Tepidiformales</taxon>
        <taxon>Tepidiformaceae</taxon>
        <taxon>Tepidiforma</taxon>
    </lineage>
</organism>